<dbReference type="PANTHER" id="PTHR13958:SF3">
    <property type="entry name" value="CAP-GLY DOMAIN-CONTAINING PROTEIN-RELATED"/>
    <property type="match status" value="1"/>
</dbReference>
<feature type="compositionally biased region" description="Basic and acidic residues" evidence="2">
    <location>
        <begin position="825"/>
        <end position="835"/>
    </location>
</feature>
<feature type="region of interest" description="Disordered" evidence="2">
    <location>
        <begin position="1223"/>
        <end position="1288"/>
    </location>
</feature>
<organism evidence="3 4">
    <name type="scientific">Paragonimus westermani</name>
    <dbReference type="NCBI Taxonomy" id="34504"/>
    <lineage>
        <taxon>Eukaryota</taxon>
        <taxon>Metazoa</taxon>
        <taxon>Spiralia</taxon>
        <taxon>Lophotrochozoa</taxon>
        <taxon>Platyhelminthes</taxon>
        <taxon>Trematoda</taxon>
        <taxon>Digenea</taxon>
        <taxon>Plagiorchiida</taxon>
        <taxon>Troglotremata</taxon>
        <taxon>Troglotrematidae</taxon>
        <taxon>Paragonimus</taxon>
    </lineage>
</organism>
<reference evidence="3 4" key="1">
    <citation type="submission" date="2019-07" db="EMBL/GenBank/DDBJ databases">
        <title>Annotation for the trematode Paragonimus westermani.</title>
        <authorList>
            <person name="Choi Y.-J."/>
        </authorList>
    </citation>
    <scope>NUCLEOTIDE SEQUENCE [LARGE SCALE GENOMIC DNA]</scope>
    <source>
        <strain evidence="3">180907_Pwestermani</strain>
    </source>
</reference>
<feature type="region of interest" description="Disordered" evidence="2">
    <location>
        <begin position="657"/>
        <end position="698"/>
    </location>
</feature>
<feature type="compositionally biased region" description="Basic and acidic residues" evidence="2">
    <location>
        <begin position="1445"/>
        <end position="1457"/>
    </location>
</feature>
<dbReference type="GO" id="GO:0034453">
    <property type="term" value="P:microtubule anchoring"/>
    <property type="evidence" value="ECO:0007669"/>
    <property type="project" value="InterPro"/>
</dbReference>
<gene>
    <name evidence="3" type="ORF">P879_06982</name>
</gene>
<feature type="region of interest" description="Disordered" evidence="2">
    <location>
        <begin position="1370"/>
        <end position="1390"/>
    </location>
</feature>
<evidence type="ECO:0000256" key="2">
    <source>
        <dbReference type="SAM" id="MobiDB-lite"/>
    </source>
</evidence>
<feature type="compositionally biased region" description="Low complexity" evidence="2">
    <location>
        <begin position="679"/>
        <end position="692"/>
    </location>
</feature>
<feature type="compositionally biased region" description="Low complexity" evidence="2">
    <location>
        <begin position="906"/>
        <end position="927"/>
    </location>
</feature>
<dbReference type="PANTHER" id="PTHR13958">
    <property type="entry name" value="CENTROSOME-ASSOCIATED PROTEIN 350"/>
    <property type="match status" value="1"/>
</dbReference>
<protein>
    <submittedName>
        <fullName evidence="3">Uncharacterized protein</fullName>
    </submittedName>
</protein>
<feature type="compositionally biased region" description="Polar residues" evidence="2">
    <location>
        <begin position="865"/>
        <end position="875"/>
    </location>
</feature>
<feature type="compositionally biased region" description="Low complexity" evidence="2">
    <location>
        <begin position="836"/>
        <end position="845"/>
    </location>
</feature>
<keyword evidence="1" id="KW-0175">Coiled coil</keyword>
<evidence type="ECO:0000313" key="3">
    <source>
        <dbReference type="EMBL" id="KAF8569690.1"/>
    </source>
</evidence>
<feature type="compositionally biased region" description="Basic and acidic residues" evidence="2">
    <location>
        <begin position="169"/>
        <end position="181"/>
    </location>
</feature>
<feature type="region of interest" description="Disordered" evidence="2">
    <location>
        <begin position="825"/>
        <end position="894"/>
    </location>
</feature>
<dbReference type="GO" id="GO:0008017">
    <property type="term" value="F:microtubule binding"/>
    <property type="evidence" value="ECO:0007669"/>
    <property type="project" value="InterPro"/>
</dbReference>
<feature type="compositionally biased region" description="Polar residues" evidence="2">
    <location>
        <begin position="929"/>
        <end position="953"/>
    </location>
</feature>
<proteinExistence type="predicted"/>
<feature type="region of interest" description="Disordered" evidence="2">
    <location>
        <begin position="1025"/>
        <end position="1084"/>
    </location>
</feature>
<dbReference type="InterPro" id="IPR028750">
    <property type="entry name" value="CEP350/CC187"/>
</dbReference>
<dbReference type="GO" id="GO:0005813">
    <property type="term" value="C:centrosome"/>
    <property type="evidence" value="ECO:0007669"/>
    <property type="project" value="InterPro"/>
</dbReference>
<comment type="caution">
    <text evidence="3">The sequence shown here is derived from an EMBL/GenBank/DDBJ whole genome shotgun (WGS) entry which is preliminary data.</text>
</comment>
<feature type="region of interest" description="Disordered" evidence="2">
    <location>
        <begin position="1160"/>
        <end position="1200"/>
    </location>
</feature>
<feature type="region of interest" description="Disordered" evidence="2">
    <location>
        <begin position="906"/>
        <end position="953"/>
    </location>
</feature>
<feature type="compositionally biased region" description="Low complexity" evidence="2">
    <location>
        <begin position="1492"/>
        <end position="1504"/>
    </location>
</feature>
<feature type="compositionally biased region" description="Polar residues" evidence="2">
    <location>
        <begin position="1160"/>
        <end position="1196"/>
    </location>
</feature>
<sequence>MKNESSGTHLSQTPSATNFIPEPHVLLRKVAEGIAPPSYLGFSLLPHSLTTNNTCSVNRCTAGRQDVAFSFRTQRHCLKKPDSRPVKRFTAPCSRSDAAYKGSYNPDSWRLGQMLIRKHLGLKMESLPVKTKSDAQDNQKFSTRVSLPLGQKLPLSTSAEVTIHTPKNHRSECDGHTEQNRPVRVPSNSAVRKSPGTTAQKGLYRGSSSVAESTLICNRQRGVSRADLQALVRKQREVRRQERLQQERIEAERRERIQRNLSATATAASLAAKTSIVSTTVPKRRCLSGRTAVTEDQFQTTTHDPIQSLIRLSGHSTEREQKLDELLGPEGAVHWSPRALQDLRKVYSSGPERSESESTESLPSRLRVSRDRFTLDHKIHNTEIRPSAEPAFNALSKAVQAAVDVPYSTSDSSQQTFIPNLMNGTTLDGNMLAMFDGRDCIGSHSHYSVPNPFKSNAPSVPKLHLMTDDHFGPENTDAQEPFVFDADVGVMTHEAVSATSSSCGDISPLAGGQWMRLEAVGASEPELAMEDEAHDEFVDDMGTERIDDFFTRADAVKALSKHPMIPMTRAVNEHAVMEKVAQNTLKRLIYNDPLRFSAVRKRHKTPTRQLQSPSDCAWAQSDQIIVEPHVKASSQAHGPTFTDVDHANGGVRRDTYRDASVATHQESSSRKGYITGVPSNINSASDTSSSTSHAPFNRAGQNDFLLDAAQQAISSTPRRNQPDRVNLSNVEPPRLTAAALALRLSAEMNHLEALASSIQHVADMESLRQYAAAQAETVALAQLLKTQQAAEDTRSAHFEDVLRAAEEFTQLERRLSEKAAKLEVLHRSREKRRDSSTSTTSSATSVPVSGRSVNDTFPTGMGRSSGVSDSTTGSRQFDKIRRDASQQSRSPLVSALEVHSASKFSTASTSAGSGHSEPASVSVEAVSTGDDSTMTDRTSIDQDVTPSKSNCTGSSVVPKLELGVSIWSVYEKICKRGLAERAAMLKCRRERAQKLIALSRSLELEEDEVARLELEALKSVQNKRKSTRSIHGLLSPVTAKSPQSTQSKSHCEQYSSDFTATARSPARSHHKKSPTGDFCPTLSSNGAGGRTELSIVQSISSASVVNGVSKNQPSDGQSVHTVHVDSASVNSQLKQPHHSDHTSSVAKSLATATSIQTSLASGCSHSTTVSRSANSRFGDNLTQSNQKSSSPTSHIDLTSADGDKRNICEIFTPPLRKQLTTDLISSSSDRITPPVTRHRYSHRRLIVSNSARRSRRNSSNFSGPTSVDSLDEDNGVSSDAREPEEQLSVTCSQVDLSEIESRVHALCSGLRQQESLLSRINRLHGQASKDRLTRLQSTLMQHKQLCTEIIQNIRNQLDACQSAVRLNTSARTTGESNSPSQTTVQTPHSPKLSTLFATEPTSEQRNTLSVAASVDEDTPVNHNVVSLAEDLVSATDTEGDLQKLGFDEKPESPEHSARGVMDTQAAALIPTEVVGDESESESRTISVGPNQSPLSSDSAKSASSMQPIYESDRRSGSKLNHGLQTPSCLEISDRLTDVDFDNETFSRTPTSAVEKPALLHHLATFSSTSVSADTAGDVDLRAVKQVLHHVVVTNVGIANGELVSTGEVMTNYQSTRTDKAE</sequence>
<keyword evidence="4" id="KW-1185">Reference proteome</keyword>
<feature type="region of interest" description="Disordered" evidence="2">
    <location>
        <begin position="166"/>
        <end position="205"/>
    </location>
</feature>
<dbReference type="OrthoDB" id="306254at2759"/>
<dbReference type="Proteomes" id="UP000699462">
    <property type="component" value="Unassembled WGS sequence"/>
</dbReference>
<feature type="compositionally biased region" description="Polar residues" evidence="2">
    <location>
        <begin position="186"/>
        <end position="205"/>
    </location>
</feature>
<feature type="coiled-coil region" evidence="1">
    <location>
        <begin position="995"/>
        <end position="1022"/>
    </location>
</feature>
<evidence type="ECO:0000313" key="4">
    <source>
        <dbReference type="Proteomes" id="UP000699462"/>
    </source>
</evidence>
<feature type="compositionally biased region" description="Basic residues" evidence="2">
    <location>
        <begin position="1236"/>
        <end position="1245"/>
    </location>
</feature>
<name>A0A8T0DPY5_9TREM</name>
<feature type="region of interest" description="Disordered" evidence="2">
    <location>
        <begin position="1443"/>
        <end position="1524"/>
    </location>
</feature>
<evidence type="ECO:0000256" key="1">
    <source>
        <dbReference type="SAM" id="Coils"/>
    </source>
</evidence>
<accession>A0A8T0DPY5</accession>
<dbReference type="EMBL" id="JTDF01001674">
    <property type="protein sequence ID" value="KAF8569690.1"/>
    <property type="molecule type" value="Genomic_DNA"/>
</dbReference>
<feature type="compositionally biased region" description="Polar residues" evidence="2">
    <location>
        <begin position="1038"/>
        <end position="1062"/>
    </location>
</feature>